<keyword evidence="3" id="KW-1185">Reference proteome</keyword>
<name>A0A5C8ZBM9_9GAMM</name>
<feature type="signal peptide" evidence="1">
    <location>
        <begin position="1"/>
        <end position="28"/>
    </location>
</feature>
<dbReference type="EMBL" id="VKAD01000001">
    <property type="protein sequence ID" value="TXR54563.1"/>
    <property type="molecule type" value="Genomic_DNA"/>
</dbReference>
<evidence type="ECO:0000313" key="2">
    <source>
        <dbReference type="EMBL" id="TXR54563.1"/>
    </source>
</evidence>
<accession>A0A5C8ZBM9</accession>
<organism evidence="2 3">
    <name type="scientific">Reinekea thalattae</name>
    <dbReference type="NCBI Taxonomy" id="2593301"/>
    <lineage>
        <taxon>Bacteria</taxon>
        <taxon>Pseudomonadati</taxon>
        <taxon>Pseudomonadota</taxon>
        <taxon>Gammaproteobacteria</taxon>
        <taxon>Oceanospirillales</taxon>
        <taxon>Saccharospirillaceae</taxon>
        <taxon>Reinekea</taxon>
    </lineage>
</organism>
<reference evidence="2 3" key="1">
    <citation type="submission" date="2019-07" db="EMBL/GenBank/DDBJ databases">
        <title>Reinekea sp. strain SSH23 genome sequencing and assembly.</title>
        <authorList>
            <person name="Kim I."/>
        </authorList>
    </citation>
    <scope>NUCLEOTIDE SEQUENCE [LARGE SCALE GENOMIC DNA]</scope>
    <source>
        <strain evidence="2 3">SSH23</strain>
    </source>
</reference>
<dbReference type="AlphaFoldDB" id="A0A5C8ZBM9"/>
<dbReference type="Proteomes" id="UP000321764">
    <property type="component" value="Unassembled WGS sequence"/>
</dbReference>
<proteinExistence type="predicted"/>
<dbReference type="RefSeq" id="WP_147713961.1">
    <property type="nucleotide sequence ID" value="NZ_VKAD01000001.1"/>
</dbReference>
<comment type="caution">
    <text evidence="2">The sequence shown here is derived from an EMBL/GenBank/DDBJ whole genome shotgun (WGS) entry which is preliminary data.</text>
</comment>
<evidence type="ECO:0000313" key="3">
    <source>
        <dbReference type="Proteomes" id="UP000321764"/>
    </source>
</evidence>
<sequence length="130" mass="14402">MLNSVSKLTFRLLVSLVLSIFTSSTLQAEQQFPDVVAVAVSSQGQTYRFDVTLSSPYDSANRYADAFRVMSLEGEVFGVRQLLHDHANEQPFTRSLSNVLIPQSITTVVIQGRDQKYGWGGSSKTLILTK</sequence>
<gene>
    <name evidence="2" type="ORF">FME95_08510</name>
</gene>
<keyword evidence="1" id="KW-0732">Signal</keyword>
<dbReference type="OrthoDB" id="573055at2"/>
<evidence type="ECO:0000256" key="1">
    <source>
        <dbReference type="SAM" id="SignalP"/>
    </source>
</evidence>
<feature type="chain" id="PRO_5023062232" evidence="1">
    <location>
        <begin position="29"/>
        <end position="130"/>
    </location>
</feature>
<protein>
    <submittedName>
        <fullName evidence="2">Uncharacterized protein</fullName>
    </submittedName>
</protein>